<dbReference type="Proteomes" id="UP001054945">
    <property type="component" value="Unassembled WGS sequence"/>
</dbReference>
<accession>A0AAV4M9E9</accession>
<gene>
    <name evidence="1" type="ORF">CEXT_489671</name>
</gene>
<comment type="caution">
    <text evidence="1">The sequence shown here is derived from an EMBL/GenBank/DDBJ whole genome shotgun (WGS) entry which is preliminary data.</text>
</comment>
<sequence>MLNLIKVVQVIKECRPQFLVFTLVFCLDYIMMLQEFFAGSQSTTPSTDSTEVTTKHNLRQQHHIQCLMIVFLKLVVQLCDIFKSAKT</sequence>
<proteinExistence type="predicted"/>
<keyword evidence="2" id="KW-1185">Reference proteome</keyword>
<name>A0AAV4M9E9_CAEEX</name>
<evidence type="ECO:0000313" key="2">
    <source>
        <dbReference type="Proteomes" id="UP001054945"/>
    </source>
</evidence>
<dbReference type="AlphaFoldDB" id="A0AAV4M9E9"/>
<organism evidence="1 2">
    <name type="scientific">Caerostris extrusa</name>
    <name type="common">Bark spider</name>
    <name type="synonym">Caerostris bankana</name>
    <dbReference type="NCBI Taxonomy" id="172846"/>
    <lineage>
        <taxon>Eukaryota</taxon>
        <taxon>Metazoa</taxon>
        <taxon>Ecdysozoa</taxon>
        <taxon>Arthropoda</taxon>
        <taxon>Chelicerata</taxon>
        <taxon>Arachnida</taxon>
        <taxon>Araneae</taxon>
        <taxon>Araneomorphae</taxon>
        <taxon>Entelegynae</taxon>
        <taxon>Araneoidea</taxon>
        <taxon>Araneidae</taxon>
        <taxon>Caerostris</taxon>
    </lineage>
</organism>
<evidence type="ECO:0000313" key="1">
    <source>
        <dbReference type="EMBL" id="GIX68706.1"/>
    </source>
</evidence>
<reference evidence="1 2" key="1">
    <citation type="submission" date="2021-06" db="EMBL/GenBank/DDBJ databases">
        <title>Caerostris extrusa draft genome.</title>
        <authorList>
            <person name="Kono N."/>
            <person name="Arakawa K."/>
        </authorList>
    </citation>
    <scope>NUCLEOTIDE SEQUENCE [LARGE SCALE GENOMIC DNA]</scope>
</reference>
<protein>
    <submittedName>
        <fullName evidence="1">Uncharacterized protein</fullName>
    </submittedName>
</protein>
<dbReference type="EMBL" id="BPLR01019516">
    <property type="protein sequence ID" value="GIX68706.1"/>
    <property type="molecule type" value="Genomic_DNA"/>
</dbReference>